<comment type="function">
    <text evidence="8">Reversible hydration of carbon dioxide.</text>
</comment>
<protein>
    <recommendedName>
        <fullName evidence="2 8">Carbonic anhydrase</fullName>
        <ecNumber evidence="2 8">4.2.1.1</ecNumber>
    </recommendedName>
    <alternativeName>
        <fullName evidence="8">Carbonate dehydratase</fullName>
    </alternativeName>
</protein>
<keyword evidence="3 7" id="KW-0479">Metal-binding</keyword>
<dbReference type="EMBL" id="JAACJP010000035">
    <property type="protein sequence ID" value="KAF5374663.1"/>
    <property type="molecule type" value="Genomic_DNA"/>
</dbReference>
<dbReference type="GO" id="GO:0071244">
    <property type="term" value="P:cellular response to carbon dioxide"/>
    <property type="evidence" value="ECO:0007669"/>
    <property type="project" value="TreeGrafter"/>
</dbReference>
<dbReference type="GO" id="GO:0034599">
    <property type="term" value="P:cellular response to oxidative stress"/>
    <property type="evidence" value="ECO:0007669"/>
    <property type="project" value="TreeGrafter"/>
</dbReference>
<dbReference type="GO" id="GO:0008270">
    <property type="term" value="F:zinc ion binding"/>
    <property type="evidence" value="ECO:0007669"/>
    <property type="project" value="UniProtKB-UniRule"/>
</dbReference>
<dbReference type="Proteomes" id="UP000565441">
    <property type="component" value="Unassembled WGS sequence"/>
</dbReference>
<evidence type="ECO:0000313" key="10">
    <source>
        <dbReference type="Proteomes" id="UP000565441"/>
    </source>
</evidence>
<sequence>MLLAAVRALLKPRCQSRLTLACLIAPHPSRLCSSNSNSNSPKSSTWRQLNRIPTPACIHPDTPEAQTPTETSTSTIFPPEIEALYRGNQRFRDAIAASATPDVLKDLASQGQRPPFLLLDCSDSRVGEQVIFSAEPGTLFTTGNVANQFHEHDLNSKAVLAYAVDVLKVKHVIVMGHYGCGGVAAATLPVPESEVNNLGPVQDWIAPIRGIYDTSERPEIVRHRETHKIKVELESKEQWAKEVAAPPQPHLHDPAFRALVEENVKANVQRIARSAVISNHYADLATRPEHEREGVFIHGWVYDIETGEVADLGVTVGPPGQKLPVTPFPTHHT</sequence>
<gene>
    <name evidence="9" type="ORF">D9615_009011</name>
</gene>
<dbReference type="InterPro" id="IPR036874">
    <property type="entry name" value="Carbonic_anhydrase_sf"/>
</dbReference>
<evidence type="ECO:0000256" key="6">
    <source>
        <dbReference type="ARBA" id="ARBA00048348"/>
    </source>
</evidence>
<keyword evidence="5 8" id="KW-0456">Lyase</keyword>
<dbReference type="GO" id="GO:0004089">
    <property type="term" value="F:carbonate dehydratase activity"/>
    <property type="evidence" value="ECO:0007669"/>
    <property type="project" value="UniProtKB-UniRule"/>
</dbReference>
<dbReference type="PANTHER" id="PTHR11002">
    <property type="entry name" value="CARBONIC ANHYDRASE"/>
    <property type="match status" value="1"/>
</dbReference>
<dbReference type="EC" id="4.2.1.1" evidence="2 8"/>
<evidence type="ECO:0000256" key="2">
    <source>
        <dbReference type="ARBA" id="ARBA00012925"/>
    </source>
</evidence>
<comment type="catalytic activity">
    <reaction evidence="6 8">
        <text>hydrogencarbonate + H(+) = CO2 + H2O</text>
        <dbReference type="Rhea" id="RHEA:10748"/>
        <dbReference type="ChEBI" id="CHEBI:15377"/>
        <dbReference type="ChEBI" id="CHEBI:15378"/>
        <dbReference type="ChEBI" id="CHEBI:16526"/>
        <dbReference type="ChEBI" id="CHEBI:17544"/>
        <dbReference type="EC" id="4.2.1.1"/>
    </reaction>
</comment>
<dbReference type="Pfam" id="PF00484">
    <property type="entry name" value="Pro_CA"/>
    <property type="match status" value="1"/>
</dbReference>
<dbReference type="Gene3D" id="3.40.1050.10">
    <property type="entry name" value="Carbonic anhydrase"/>
    <property type="match status" value="1"/>
</dbReference>
<name>A0A8H5LYW9_9AGAR</name>
<evidence type="ECO:0000256" key="8">
    <source>
        <dbReference type="RuleBase" id="RU003956"/>
    </source>
</evidence>
<evidence type="ECO:0000313" key="9">
    <source>
        <dbReference type="EMBL" id="KAF5374663.1"/>
    </source>
</evidence>
<evidence type="ECO:0000256" key="4">
    <source>
        <dbReference type="ARBA" id="ARBA00022833"/>
    </source>
</evidence>
<feature type="binding site" evidence="7">
    <location>
        <position position="180"/>
    </location>
    <ligand>
        <name>Zn(2+)</name>
        <dbReference type="ChEBI" id="CHEBI:29105"/>
    </ligand>
</feature>
<dbReference type="OrthoDB" id="10248475at2759"/>
<evidence type="ECO:0000256" key="5">
    <source>
        <dbReference type="ARBA" id="ARBA00023239"/>
    </source>
</evidence>
<dbReference type="AlphaFoldDB" id="A0A8H5LYW9"/>
<feature type="binding site" evidence="7">
    <location>
        <position position="123"/>
    </location>
    <ligand>
        <name>Zn(2+)</name>
        <dbReference type="ChEBI" id="CHEBI:29105"/>
    </ligand>
</feature>
<proteinExistence type="inferred from homology"/>
<dbReference type="SMART" id="SM00947">
    <property type="entry name" value="Pro_CA"/>
    <property type="match status" value="1"/>
</dbReference>
<accession>A0A8H5LYW9</accession>
<organism evidence="9 10">
    <name type="scientific">Tricholomella constricta</name>
    <dbReference type="NCBI Taxonomy" id="117010"/>
    <lineage>
        <taxon>Eukaryota</taxon>
        <taxon>Fungi</taxon>
        <taxon>Dikarya</taxon>
        <taxon>Basidiomycota</taxon>
        <taxon>Agaricomycotina</taxon>
        <taxon>Agaricomycetes</taxon>
        <taxon>Agaricomycetidae</taxon>
        <taxon>Agaricales</taxon>
        <taxon>Tricholomatineae</taxon>
        <taxon>Lyophyllaceae</taxon>
        <taxon>Tricholomella</taxon>
    </lineage>
</organism>
<comment type="caution">
    <text evidence="9">The sequence shown here is derived from an EMBL/GenBank/DDBJ whole genome shotgun (WGS) entry which is preliminary data.</text>
</comment>
<keyword evidence="10" id="KW-1185">Reference proteome</keyword>
<comment type="cofactor">
    <cofactor evidence="7">
        <name>Zn(2+)</name>
        <dbReference type="ChEBI" id="CHEBI:29105"/>
    </cofactor>
    <text evidence="7">Binds 1 zinc ion per subunit.</text>
</comment>
<evidence type="ECO:0000256" key="1">
    <source>
        <dbReference type="ARBA" id="ARBA00006217"/>
    </source>
</evidence>
<feature type="binding site" evidence="7">
    <location>
        <position position="177"/>
    </location>
    <ligand>
        <name>Zn(2+)</name>
        <dbReference type="ChEBI" id="CHEBI:29105"/>
    </ligand>
</feature>
<dbReference type="SUPFAM" id="SSF53056">
    <property type="entry name" value="beta-carbonic anhydrase, cab"/>
    <property type="match status" value="1"/>
</dbReference>
<dbReference type="InterPro" id="IPR001765">
    <property type="entry name" value="Carbonic_anhydrase"/>
</dbReference>
<dbReference type="PANTHER" id="PTHR11002:SF76">
    <property type="entry name" value="CARBONIC ANHYDRASE"/>
    <property type="match status" value="1"/>
</dbReference>
<reference evidence="9 10" key="1">
    <citation type="journal article" date="2020" name="ISME J.">
        <title>Uncovering the hidden diversity of litter-decomposition mechanisms in mushroom-forming fungi.</title>
        <authorList>
            <person name="Floudas D."/>
            <person name="Bentzer J."/>
            <person name="Ahren D."/>
            <person name="Johansson T."/>
            <person name="Persson P."/>
            <person name="Tunlid A."/>
        </authorList>
    </citation>
    <scope>NUCLEOTIDE SEQUENCE [LARGE SCALE GENOMIC DNA]</scope>
    <source>
        <strain evidence="9 10">CBS 661.87</strain>
    </source>
</reference>
<feature type="binding site" evidence="7">
    <location>
        <position position="121"/>
    </location>
    <ligand>
        <name>Zn(2+)</name>
        <dbReference type="ChEBI" id="CHEBI:29105"/>
    </ligand>
</feature>
<comment type="similarity">
    <text evidence="1 8">Belongs to the beta-class carbonic anhydrase family.</text>
</comment>
<evidence type="ECO:0000256" key="7">
    <source>
        <dbReference type="PIRSR" id="PIRSR601765-1"/>
    </source>
</evidence>
<keyword evidence="4 7" id="KW-0862">Zinc</keyword>
<evidence type="ECO:0000256" key="3">
    <source>
        <dbReference type="ARBA" id="ARBA00022723"/>
    </source>
</evidence>